<evidence type="ECO:0000256" key="4">
    <source>
        <dbReference type="PROSITE-ProRule" id="PRU00175"/>
    </source>
</evidence>
<proteinExistence type="predicted"/>
<evidence type="ECO:0000313" key="6">
    <source>
        <dbReference type="EMBL" id="CAF0988611.1"/>
    </source>
</evidence>
<dbReference type="EMBL" id="CAJNOJ010000068">
    <property type="protein sequence ID" value="CAF1022518.1"/>
    <property type="molecule type" value="Genomic_DNA"/>
</dbReference>
<feature type="domain" description="RING-type" evidence="5">
    <location>
        <begin position="76"/>
        <end position="111"/>
    </location>
</feature>
<accession>A0A814I9M1</accession>
<reference evidence="7" key="1">
    <citation type="submission" date="2021-02" db="EMBL/GenBank/DDBJ databases">
        <authorList>
            <person name="Nowell W R."/>
        </authorList>
    </citation>
    <scope>NUCLEOTIDE SEQUENCE</scope>
</reference>
<evidence type="ECO:0000313" key="8">
    <source>
        <dbReference type="Proteomes" id="UP000663828"/>
    </source>
</evidence>
<evidence type="ECO:0000259" key="5">
    <source>
        <dbReference type="PROSITE" id="PS50089"/>
    </source>
</evidence>
<gene>
    <name evidence="7" type="ORF">EDS130_LOCUS15975</name>
    <name evidence="6" type="ORF">XAT740_LOCUS12574</name>
</gene>
<dbReference type="EMBL" id="CAJNOR010000712">
    <property type="protein sequence ID" value="CAF0988611.1"/>
    <property type="molecule type" value="Genomic_DNA"/>
</dbReference>
<keyword evidence="8" id="KW-1185">Reference proteome</keyword>
<evidence type="ECO:0000313" key="7">
    <source>
        <dbReference type="EMBL" id="CAF1022518.1"/>
    </source>
</evidence>
<protein>
    <recommendedName>
        <fullName evidence="5">RING-type domain-containing protein</fullName>
    </recommendedName>
</protein>
<keyword evidence="2 4" id="KW-0863">Zinc-finger</keyword>
<dbReference type="Gene3D" id="1.10.1170.10">
    <property type="entry name" value="Inhibitor Of Apoptosis Protein (2mihbC-IAP-1), Chain A"/>
    <property type="match status" value="1"/>
</dbReference>
<dbReference type="FunFam" id="1.10.1170.10:FF:000002">
    <property type="entry name" value="Baculoviral IAP repeat containing 7"/>
    <property type="match status" value="1"/>
</dbReference>
<organism evidence="7 9">
    <name type="scientific">Adineta ricciae</name>
    <name type="common">Rotifer</name>
    <dbReference type="NCBI Taxonomy" id="249248"/>
    <lineage>
        <taxon>Eukaryota</taxon>
        <taxon>Metazoa</taxon>
        <taxon>Spiralia</taxon>
        <taxon>Gnathifera</taxon>
        <taxon>Rotifera</taxon>
        <taxon>Eurotatoria</taxon>
        <taxon>Bdelloidea</taxon>
        <taxon>Adinetida</taxon>
        <taxon>Adinetidae</taxon>
        <taxon>Adineta</taxon>
    </lineage>
</organism>
<keyword evidence="1" id="KW-0479">Metal-binding</keyword>
<dbReference type="InterPro" id="IPR001841">
    <property type="entry name" value="Znf_RING"/>
</dbReference>
<dbReference type="InterPro" id="IPR051728">
    <property type="entry name" value="RING-FYVE_E3_ubiquitin-ligase"/>
</dbReference>
<dbReference type="SUPFAM" id="SSF57850">
    <property type="entry name" value="RING/U-box"/>
    <property type="match status" value="1"/>
</dbReference>
<name>A0A814I9M1_ADIRI</name>
<keyword evidence="3" id="KW-0862">Zinc</keyword>
<dbReference type="Pfam" id="PF13920">
    <property type="entry name" value="zf-C3HC4_3"/>
    <property type="match status" value="1"/>
</dbReference>
<dbReference type="AlphaFoldDB" id="A0A814I9M1"/>
<comment type="caution">
    <text evidence="7">The sequence shown here is derived from an EMBL/GenBank/DDBJ whole genome shotgun (WGS) entry which is preliminary data.</text>
</comment>
<dbReference type="PROSITE" id="PS50089">
    <property type="entry name" value="ZF_RING_2"/>
    <property type="match status" value="1"/>
</dbReference>
<evidence type="ECO:0000256" key="1">
    <source>
        <dbReference type="ARBA" id="ARBA00022723"/>
    </source>
</evidence>
<dbReference type="Gene3D" id="1.10.533.10">
    <property type="entry name" value="Death Domain, Fas"/>
    <property type="match status" value="1"/>
</dbReference>
<evidence type="ECO:0000313" key="9">
    <source>
        <dbReference type="Proteomes" id="UP000663852"/>
    </source>
</evidence>
<dbReference type="Proteomes" id="UP000663828">
    <property type="component" value="Unassembled WGS sequence"/>
</dbReference>
<dbReference type="InterPro" id="IPR011029">
    <property type="entry name" value="DEATH-like_dom_sf"/>
</dbReference>
<sequence>MAKQLSMEELIKKFQYLQSNRQASLAVGMNQNSKTNNKTVDDDSKLSSMAYNTNGATDSLMSSNEMSADLNTEEACKVCLDAVANCAFIECGHIVCCLNCAKLLTRCPICRETIKRTLRVYKS</sequence>
<dbReference type="OrthoDB" id="10251804at2759"/>
<dbReference type="PANTHER" id="PTHR14879:SF5">
    <property type="entry name" value="RING-TYPE DOMAIN-CONTAINING PROTEIN"/>
    <property type="match status" value="1"/>
</dbReference>
<evidence type="ECO:0000256" key="3">
    <source>
        <dbReference type="ARBA" id="ARBA00022833"/>
    </source>
</evidence>
<dbReference type="PANTHER" id="PTHR14879">
    <property type="entry name" value="CASPASE REGULATOR, RING FINGER DOMAIN-CONTAINING"/>
    <property type="match status" value="1"/>
</dbReference>
<dbReference type="GO" id="GO:0008270">
    <property type="term" value="F:zinc ion binding"/>
    <property type="evidence" value="ECO:0007669"/>
    <property type="project" value="UniProtKB-KW"/>
</dbReference>
<evidence type="ECO:0000256" key="2">
    <source>
        <dbReference type="ARBA" id="ARBA00022771"/>
    </source>
</evidence>
<dbReference type="Proteomes" id="UP000663852">
    <property type="component" value="Unassembled WGS sequence"/>
</dbReference>